<protein>
    <recommendedName>
        <fullName evidence="3">Deleted in lung and esophageal cancer protein 1</fullName>
    </recommendedName>
</protein>
<evidence type="ECO:0000313" key="1">
    <source>
        <dbReference type="EMBL" id="CAH1969261.1"/>
    </source>
</evidence>
<proteinExistence type="predicted"/>
<dbReference type="GO" id="GO:0005737">
    <property type="term" value="C:cytoplasm"/>
    <property type="evidence" value="ECO:0007669"/>
    <property type="project" value="TreeGrafter"/>
</dbReference>
<dbReference type="GO" id="GO:0005929">
    <property type="term" value="C:cilium"/>
    <property type="evidence" value="ECO:0007669"/>
    <property type="project" value="TreeGrafter"/>
</dbReference>
<dbReference type="Gene3D" id="2.60.40.10">
    <property type="entry name" value="Immunoglobulins"/>
    <property type="match status" value="1"/>
</dbReference>
<gene>
    <name evidence="1" type="ORF">ACAOBT_LOCUS8332</name>
</gene>
<dbReference type="InterPro" id="IPR013783">
    <property type="entry name" value="Ig-like_fold"/>
</dbReference>
<dbReference type="Proteomes" id="UP001152888">
    <property type="component" value="Unassembled WGS sequence"/>
</dbReference>
<dbReference type="OrthoDB" id="2115465at2759"/>
<dbReference type="GO" id="GO:0008285">
    <property type="term" value="P:negative regulation of cell population proliferation"/>
    <property type="evidence" value="ECO:0007669"/>
    <property type="project" value="InterPro"/>
</dbReference>
<reference evidence="1" key="1">
    <citation type="submission" date="2022-03" db="EMBL/GenBank/DDBJ databases">
        <authorList>
            <person name="Sayadi A."/>
        </authorList>
    </citation>
    <scope>NUCLEOTIDE SEQUENCE</scope>
</reference>
<dbReference type="GO" id="GO:0015631">
    <property type="term" value="F:tubulin binding"/>
    <property type="evidence" value="ECO:0007669"/>
    <property type="project" value="TreeGrafter"/>
</dbReference>
<dbReference type="PANTHER" id="PTHR46348">
    <property type="entry name" value="DELETED IN LUNG AND ESOPHAGEAL CANCER PROTEIN 1"/>
    <property type="match status" value="1"/>
</dbReference>
<sequence>MDAPPLIQEDKGHTNTAPVLRKSFQDALQQPWYPAVVARNILQNKPDDGVGLIHPAVKVLEIYGNYQDTCEVLQRAENDIMTQQGRHIIEKNRIDCDNTLQGVKLKHCKLFGNIKSDLWKHFGLLSLFDLMPDALQIHLNFFYNDKMVCENCLNETHTKSIKEKKHHKMRKAMKNTEMTTTSYDTSILYGTQILKQQDLKPTKNIKVVPSSIVYSNFEVGKKYKRIVRIINATHTLQSIMISQYPKFKYFHVELDLTAKLAAGMSVTATITFSPTVYRNVLDKVIFRNSKGEEVALPITTFREDPQLRIFVLKNDQFVDFPSSLVFSEKRRAALNYTIDCGSCLISEFVLVSLIVQNNGSDAKFFILTEDEWLFQDVEYLTEELELNIGPFWIFPTYFEMRKGDSAEIHLLYQPISPGLHIERLCMICDNNSVQEIEIIGDSLEFSQNIIRVEVDSDSHICQKKHYCLSLGHIEKKARKTLQITIQNESNVVLELGYLFFNKPQDRVHDINKNWIVMEEKDDDWHLLPYATTDLDFDIVMDAQEVGYYSIFFDLFVRNVPLSSLVEDVEMIIYRTAGPVRTFNQCADVLVAEMEIACYVDTTEEKIEPSCACDPCEHPWQPNLTIVPRYLNFGILPVGLNVEKEFYVQNLTDETMDWKVFEVRYNIDRVPYSEILHQGNCDFNCGQFTNMWEHAKIMYKIIDKPPGNWVSILVLATCENDRIHTVEGICIVTYEVIEYDIVVKTGSSANPIICPMKLMYVDIPTQIKFTVENRSPITACFCLNKPYGTDIDKISLKLSPHSAIMKPNEIVEITAIIQSSEVGIFENTFIPCFFSLAQSPIVIRVLCAVDTLHVFFYLPEGSSSSFKKVIWPPKIVYEYGWSLGCPCEAENCLDCASEYLSSSSTLTDVRQYQQSFPSNYMKEHLEYDGCNISTESSVSEISAGGSLVAILKEQFGEDFLLQSNKVEVKVTASKPTSVVIYIENITPIATKFAIEAQNFPAKKNYNPSWTTLKFQKAKYIWNSLIDTDHGILVQPDIEHSDLKGFGWIKLNLWIYANTWGIYLEEIIVDIEDTPSFSFALLIDVTGIPIEFPMAKNAITKYPTVRFGYLPYGFSDVNRNIAMVNTSCIPLRIIWHVFISTETDGNEDVIQKFNLLCDVVDGNIDYEQCKLVLTKRGYGKETTEFLKVVPEEIRVQPYSSATIKLELNSEYFGIKEKPVDVTCFIIGSIRLEEDYRKKLSYYYRKLGSGTSFVRLQVLANLELPLLATHFQPDETSIDMYANEVIFEQKYYHSIDMMFRNKNLATCDIDITIDEPFYFYLPQSRKNTEKRRTRKCTVGSLDQLKVTVMCYVDHQKILDLANFVYPKAAQKQTETGDVNHDDMSLVDCIDKDNKVINLCKNLKIYQNDNLTEMVGVHLCIHYPHIDVKPTVCQLGNVVLGTTKKSMVTVFNLTGYAVSFEITKAKTAKEFYFTPHYGRIEGSTGVNYKCVDVFVYFTPSDCRSYAESFRITTDIPNYFIEIPLKAIGTVNEKDDIEYKI</sequence>
<accession>A0A9P0K7E3</accession>
<evidence type="ECO:0000313" key="2">
    <source>
        <dbReference type="Proteomes" id="UP001152888"/>
    </source>
</evidence>
<dbReference type="Pfam" id="PF23316">
    <property type="entry name" value="Ig_DLEC1_6th"/>
    <property type="match status" value="1"/>
</dbReference>
<dbReference type="Pfam" id="PF24771">
    <property type="entry name" value="Ig_CFAP74_1st"/>
    <property type="match status" value="1"/>
</dbReference>
<dbReference type="InterPro" id="IPR033304">
    <property type="entry name" value="DLEC1"/>
</dbReference>
<evidence type="ECO:0008006" key="3">
    <source>
        <dbReference type="Google" id="ProtNLM"/>
    </source>
</evidence>
<organism evidence="1 2">
    <name type="scientific">Acanthoscelides obtectus</name>
    <name type="common">Bean weevil</name>
    <name type="synonym">Bruchus obtectus</name>
    <dbReference type="NCBI Taxonomy" id="200917"/>
    <lineage>
        <taxon>Eukaryota</taxon>
        <taxon>Metazoa</taxon>
        <taxon>Ecdysozoa</taxon>
        <taxon>Arthropoda</taxon>
        <taxon>Hexapoda</taxon>
        <taxon>Insecta</taxon>
        <taxon>Pterygota</taxon>
        <taxon>Neoptera</taxon>
        <taxon>Endopterygota</taxon>
        <taxon>Coleoptera</taxon>
        <taxon>Polyphaga</taxon>
        <taxon>Cucujiformia</taxon>
        <taxon>Chrysomeloidea</taxon>
        <taxon>Chrysomelidae</taxon>
        <taxon>Bruchinae</taxon>
        <taxon>Bruchini</taxon>
        <taxon>Acanthoscelides</taxon>
    </lineage>
</organism>
<dbReference type="EMBL" id="CAKOFQ010006763">
    <property type="protein sequence ID" value="CAH1969261.1"/>
    <property type="molecule type" value="Genomic_DNA"/>
</dbReference>
<name>A0A9P0K7E3_ACAOB</name>
<keyword evidence="2" id="KW-1185">Reference proteome</keyword>
<dbReference type="PANTHER" id="PTHR46348:SF1">
    <property type="entry name" value="DELETED IN LUNG AND ESOPHAGEAL CANCER PROTEIN 1"/>
    <property type="match status" value="1"/>
</dbReference>
<comment type="caution">
    <text evidence="1">The sequence shown here is derived from an EMBL/GenBank/DDBJ whole genome shotgun (WGS) entry which is preliminary data.</text>
</comment>